<keyword evidence="4" id="KW-1185">Reference proteome</keyword>
<keyword evidence="2" id="KW-0812">Transmembrane</keyword>
<keyword evidence="2" id="KW-0472">Membrane</keyword>
<proteinExistence type="predicted"/>
<feature type="transmembrane region" description="Helical" evidence="2">
    <location>
        <begin position="15"/>
        <end position="36"/>
    </location>
</feature>
<gene>
    <name evidence="3" type="ORF">GK108_20110</name>
</gene>
<organism evidence="3 4">
    <name type="scientific">Spirosoma terrae</name>
    <dbReference type="NCBI Taxonomy" id="1968276"/>
    <lineage>
        <taxon>Bacteria</taxon>
        <taxon>Pseudomonadati</taxon>
        <taxon>Bacteroidota</taxon>
        <taxon>Cytophagia</taxon>
        <taxon>Cytophagales</taxon>
        <taxon>Cytophagaceae</taxon>
        <taxon>Spirosoma</taxon>
    </lineage>
</organism>
<reference evidence="3 4" key="1">
    <citation type="submission" date="2020-02" db="EMBL/GenBank/DDBJ databases">
        <title>Draft genome sequence of two Spirosoma agri KCTC 52727 and Spirosoma terrae KCTC 52035.</title>
        <authorList>
            <person name="Rojas J."/>
            <person name="Ambika Manirajan B."/>
            <person name="Suarez C."/>
            <person name="Ratering S."/>
            <person name="Schnell S."/>
        </authorList>
    </citation>
    <scope>NUCLEOTIDE SEQUENCE [LARGE SCALE GENOMIC DNA]</scope>
    <source>
        <strain evidence="3 4">KCTC 52035</strain>
    </source>
</reference>
<dbReference type="EMBL" id="JAAFZH010000010">
    <property type="protein sequence ID" value="NDU97199.1"/>
    <property type="molecule type" value="Genomic_DNA"/>
</dbReference>
<evidence type="ECO:0000256" key="1">
    <source>
        <dbReference type="SAM" id="MobiDB-lite"/>
    </source>
</evidence>
<protein>
    <submittedName>
        <fullName evidence="3">Uncharacterized protein</fullName>
    </submittedName>
</protein>
<evidence type="ECO:0000313" key="3">
    <source>
        <dbReference type="EMBL" id="NDU97199.1"/>
    </source>
</evidence>
<feature type="region of interest" description="Disordered" evidence="1">
    <location>
        <begin position="217"/>
        <end position="239"/>
    </location>
</feature>
<keyword evidence="2" id="KW-1133">Transmembrane helix</keyword>
<feature type="transmembrane region" description="Helical" evidence="2">
    <location>
        <begin position="48"/>
        <end position="65"/>
    </location>
</feature>
<feature type="compositionally biased region" description="Basic and acidic residues" evidence="1">
    <location>
        <begin position="224"/>
        <end position="239"/>
    </location>
</feature>
<dbReference type="Proteomes" id="UP000474175">
    <property type="component" value="Unassembled WGS sequence"/>
</dbReference>
<evidence type="ECO:0000313" key="4">
    <source>
        <dbReference type="Proteomes" id="UP000474175"/>
    </source>
</evidence>
<dbReference type="AlphaFoldDB" id="A0A6L9LKL0"/>
<comment type="caution">
    <text evidence="3">The sequence shown here is derived from an EMBL/GenBank/DDBJ whole genome shotgun (WGS) entry which is preliminary data.</text>
</comment>
<evidence type="ECO:0000256" key="2">
    <source>
        <dbReference type="SAM" id="Phobius"/>
    </source>
</evidence>
<name>A0A6L9LKL0_9BACT</name>
<accession>A0A6L9LKL0</accession>
<feature type="transmembrane region" description="Helical" evidence="2">
    <location>
        <begin position="71"/>
        <end position="94"/>
    </location>
</feature>
<dbReference type="RefSeq" id="WP_163952413.1">
    <property type="nucleotide sequence ID" value="NZ_JAAFZH010000010.1"/>
</dbReference>
<feature type="transmembrane region" description="Helical" evidence="2">
    <location>
        <begin position="143"/>
        <end position="161"/>
    </location>
</feature>
<sequence>MIDAIQLDYSMYIEIAGRFIQIGLYVLFVTGCFLLWRFTCRMSWGHDVIGRIVFIILVLNGLLLWKQPHRFTLFLVMLLGPLTFWLFFNVFYFSKYPIPAEVIKELKNPKMPGSSVFIPKLALAKYLLRDSPELYRPWWFSQIFRNVALGAGGLFLLLFGFSESIEGYTWGLQLAAKVRQETTAKTDSTVKTAVKAAVDSTKKTFYAVADTIKQGQEQLSQKVDSTRRESEKRADEVKRGLKRTNARFSRPMPLIFNKPEPVGLPQPVFPLKTDRVNRAWYIPDQGRADPGYPSPIWTRYNSQDYKEPNPLPENPDSLIIAKHFMP</sequence>